<reference evidence="3" key="1">
    <citation type="journal article" date="2014" name="Proc. Natl. Acad. Sci. U.S.A.">
        <title>Extensive sampling of basidiomycete genomes demonstrates inadequacy of the white-rot/brown-rot paradigm for wood decay fungi.</title>
        <authorList>
            <person name="Riley R."/>
            <person name="Salamov A.A."/>
            <person name="Brown D.W."/>
            <person name="Nagy L.G."/>
            <person name="Floudas D."/>
            <person name="Held B.W."/>
            <person name="Levasseur A."/>
            <person name="Lombard V."/>
            <person name="Morin E."/>
            <person name="Otillar R."/>
            <person name="Lindquist E.A."/>
            <person name="Sun H."/>
            <person name="LaButti K.M."/>
            <person name="Schmutz J."/>
            <person name="Jabbour D."/>
            <person name="Luo H."/>
            <person name="Baker S.E."/>
            <person name="Pisabarro A.G."/>
            <person name="Walton J.D."/>
            <person name="Blanchette R.A."/>
            <person name="Henrissat B."/>
            <person name="Martin F."/>
            <person name="Cullen D."/>
            <person name="Hibbett D.S."/>
            <person name="Grigoriev I.V."/>
        </authorList>
    </citation>
    <scope>NUCLEOTIDE SEQUENCE [LARGE SCALE GENOMIC DNA]</scope>
    <source>
        <strain evidence="3">CBS 339.88</strain>
    </source>
</reference>
<dbReference type="Gene3D" id="1.20.1280.50">
    <property type="match status" value="1"/>
</dbReference>
<dbReference type="InterPro" id="IPR001810">
    <property type="entry name" value="F-box_dom"/>
</dbReference>
<dbReference type="SUPFAM" id="SSF81383">
    <property type="entry name" value="F-box domain"/>
    <property type="match status" value="1"/>
</dbReference>
<feature type="non-terminal residue" evidence="2">
    <location>
        <position position="608"/>
    </location>
</feature>
<dbReference type="SMART" id="SM00256">
    <property type="entry name" value="FBOX"/>
    <property type="match status" value="1"/>
</dbReference>
<name>A0A067TPS0_GALM3</name>
<dbReference type="InterPro" id="IPR036047">
    <property type="entry name" value="F-box-like_dom_sf"/>
</dbReference>
<dbReference type="CDD" id="cd09917">
    <property type="entry name" value="F-box_SF"/>
    <property type="match status" value="1"/>
</dbReference>
<dbReference type="STRING" id="685588.A0A067TPS0"/>
<accession>A0A067TPS0</accession>
<evidence type="ECO:0000313" key="3">
    <source>
        <dbReference type="Proteomes" id="UP000027222"/>
    </source>
</evidence>
<dbReference type="AlphaFoldDB" id="A0A067TPS0"/>
<keyword evidence="3" id="KW-1185">Reference proteome</keyword>
<evidence type="ECO:0000259" key="1">
    <source>
        <dbReference type="PROSITE" id="PS50181"/>
    </source>
</evidence>
<proteinExistence type="predicted"/>
<evidence type="ECO:0000313" key="2">
    <source>
        <dbReference type="EMBL" id="KDR81904.1"/>
    </source>
</evidence>
<dbReference type="HOGENOM" id="CLU_010790_2_1_1"/>
<sequence length="608" mass="70168">MDLPLDVLFEAFSFLNPHDLLNLTRVSKSFRETLLDGKSKTVWQQCQINLCHGGIPNCPADLSEPHYAHLLFEPICHICDSKNAQWLSVFARVRLCANCFRRVCTVPTLPQEIYNALLPITTSLFEFPLSGPRKSYDQGKFIPHLKQLYEEYMGLAGQGAQKRWMTEKITHHNVAEEHLKKCRDYFNNCCAARESELEAERFGRKLEIIQRLKNSGWEEELITHNGIQALSSLVEVKKRKALTERAWEEIRPKLESILTKRREKRLRKDRTNLISQRCSVLKEVHTRGYLRTPVGSFFPNVGDLTSVEGIMEVILNTPLDTEVTVDQLEQVLGRSDLKYFAWVQMANSDLLNIVQSSSRGPTVDFSVLLDVTTLFKCSRCPMPISYPQVLVHDCHSREVLIDDEPADLTDVFEHLGSRPWMHSAARARLTFDELAHQTAKDILSATGLRDADITHDPINFNFWNPYVEYVPSDSCFNPSEKTVMRWSEALCFSRKLANEDKGRPAWHGLLRDEQTMAIEAERQIVARSKRRFPPNIVMKSWKGMVECVHCTFRTDFSKIKDHSKQVHEIFPVVGWDYRLDVDAIREWHTHNAYVFKITCAKQSFCLIL</sequence>
<feature type="domain" description="F-box" evidence="1">
    <location>
        <begin position="1"/>
        <end position="46"/>
    </location>
</feature>
<dbReference type="Proteomes" id="UP000027222">
    <property type="component" value="Unassembled WGS sequence"/>
</dbReference>
<protein>
    <recommendedName>
        <fullName evidence="1">F-box domain-containing protein</fullName>
    </recommendedName>
</protein>
<dbReference type="PROSITE" id="PS50181">
    <property type="entry name" value="FBOX"/>
    <property type="match status" value="1"/>
</dbReference>
<dbReference type="OrthoDB" id="2322499at2759"/>
<gene>
    <name evidence="2" type="ORF">GALMADRAFT_264184</name>
</gene>
<dbReference type="EMBL" id="KL142370">
    <property type="protein sequence ID" value="KDR81904.1"/>
    <property type="molecule type" value="Genomic_DNA"/>
</dbReference>
<dbReference type="Pfam" id="PF00646">
    <property type="entry name" value="F-box"/>
    <property type="match status" value="1"/>
</dbReference>
<organism evidence="2 3">
    <name type="scientific">Galerina marginata (strain CBS 339.88)</name>
    <dbReference type="NCBI Taxonomy" id="685588"/>
    <lineage>
        <taxon>Eukaryota</taxon>
        <taxon>Fungi</taxon>
        <taxon>Dikarya</taxon>
        <taxon>Basidiomycota</taxon>
        <taxon>Agaricomycotina</taxon>
        <taxon>Agaricomycetes</taxon>
        <taxon>Agaricomycetidae</taxon>
        <taxon>Agaricales</taxon>
        <taxon>Agaricineae</taxon>
        <taxon>Strophariaceae</taxon>
        <taxon>Galerina</taxon>
    </lineage>
</organism>